<dbReference type="EMBL" id="ML977183">
    <property type="protein sequence ID" value="KAF1982508.1"/>
    <property type="molecule type" value="Genomic_DNA"/>
</dbReference>
<dbReference type="InterPro" id="IPR010730">
    <property type="entry name" value="HET"/>
</dbReference>
<dbReference type="Proteomes" id="UP000800041">
    <property type="component" value="Unassembled WGS sequence"/>
</dbReference>
<dbReference type="PANTHER" id="PTHR24148:SF64">
    <property type="entry name" value="HETEROKARYON INCOMPATIBILITY DOMAIN-CONTAINING PROTEIN"/>
    <property type="match status" value="1"/>
</dbReference>
<name>A0A6G1GP42_9PEZI</name>
<accession>A0A6G1GP42</accession>
<reference evidence="2" key="1">
    <citation type="journal article" date="2020" name="Stud. Mycol.">
        <title>101 Dothideomycetes genomes: a test case for predicting lifestyles and emergence of pathogens.</title>
        <authorList>
            <person name="Haridas S."/>
            <person name="Albert R."/>
            <person name="Binder M."/>
            <person name="Bloem J."/>
            <person name="Labutti K."/>
            <person name="Salamov A."/>
            <person name="Andreopoulos B."/>
            <person name="Baker S."/>
            <person name="Barry K."/>
            <person name="Bills G."/>
            <person name="Bluhm B."/>
            <person name="Cannon C."/>
            <person name="Castanera R."/>
            <person name="Culley D."/>
            <person name="Daum C."/>
            <person name="Ezra D."/>
            <person name="Gonzalez J."/>
            <person name="Henrissat B."/>
            <person name="Kuo A."/>
            <person name="Liang C."/>
            <person name="Lipzen A."/>
            <person name="Lutzoni F."/>
            <person name="Magnuson J."/>
            <person name="Mondo S."/>
            <person name="Nolan M."/>
            <person name="Ohm R."/>
            <person name="Pangilinan J."/>
            <person name="Park H.-J."/>
            <person name="Ramirez L."/>
            <person name="Alfaro M."/>
            <person name="Sun H."/>
            <person name="Tritt A."/>
            <person name="Yoshinaga Y."/>
            <person name="Zwiers L.-H."/>
            <person name="Turgeon B."/>
            <person name="Goodwin S."/>
            <person name="Spatafora J."/>
            <person name="Crous P."/>
            <person name="Grigoriev I."/>
        </authorList>
    </citation>
    <scope>NUCLEOTIDE SEQUENCE</scope>
    <source>
        <strain evidence="2">CBS 113979</strain>
    </source>
</reference>
<dbReference type="InterPro" id="IPR052895">
    <property type="entry name" value="HetReg/Transcr_Mod"/>
</dbReference>
<evidence type="ECO:0000313" key="3">
    <source>
        <dbReference type="Proteomes" id="UP000800041"/>
    </source>
</evidence>
<dbReference type="AlphaFoldDB" id="A0A6G1GP42"/>
<sequence>MDLHSLEPYQYDELLSSFRLLELLPGQKDEPVCCRLTTVEWRDRPVYEALSYTWGDRSVTVPLKCNEKRLDVTTNLHAALLHLRTQHGPRTLWVDAVCTNQRNIPERGIQVSQMRQIYEKAQSVIVWLGPDSEAALAGCAAAALITVSDAICEKLEVTLSELDSYPDLYNDYIFKNRERLPDPEKISLDSPSSVWESLNWLYSNAYFSRVWVIQEINANESRSIYCGTQLLDWTRLQLVAGYLVAESAWSKRYGFSKSYCWWVGRLTASGFSRTKNWLQMMYLASNFSCSDSRDQIYGLRGLFNSEKGSALLHPDYSKSVLEVYRNTVEAAFLQSENTDVLLYTPGTQMGSSWVPEWNKPMLFRNPFRFGKRPPWKPMGDTKAIWKIDRETNTLHLSGVILDTIKAAEPYNENYFCNSKMETAESRGSLAKEWIRIFETTGAASPSQANAAVSTSLSFGLDPNADLANESILEGNFSLYLKAVAQDSPADQRALFGEYMPRRSWPGSDANAFGKPVWDFDYPTSTIFATQKHELIGCSTAVNRPGDLVFLPFGCTYPLILRPLERDSEGDEQFYRLEGFAYVYGVMMGVEKAVPSAARDAFEEAEELTVKIR</sequence>
<keyword evidence="3" id="KW-1185">Reference proteome</keyword>
<proteinExistence type="predicted"/>
<evidence type="ECO:0000313" key="2">
    <source>
        <dbReference type="EMBL" id="KAF1982508.1"/>
    </source>
</evidence>
<protein>
    <recommendedName>
        <fullName evidence="1">Heterokaryon incompatibility domain-containing protein</fullName>
    </recommendedName>
</protein>
<organism evidence="2 3">
    <name type="scientific">Aulographum hederae CBS 113979</name>
    <dbReference type="NCBI Taxonomy" id="1176131"/>
    <lineage>
        <taxon>Eukaryota</taxon>
        <taxon>Fungi</taxon>
        <taxon>Dikarya</taxon>
        <taxon>Ascomycota</taxon>
        <taxon>Pezizomycotina</taxon>
        <taxon>Dothideomycetes</taxon>
        <taxon>Pleosporomycetidae</taxon>
        <taxon>Aulographales</taxon>
        <taxon>Aulographaceae</taxon>
    </lineage>
</organism>
<feature type="domain" description="Heterokaryon incompatibility" evidence="1">
    <location>
        <begin position="47"/>
        <end position="215"/>
    </location>
</feature>
<gene>
    <name evidence="2" type="ORF">K402DRAFT_340114</name>
</gene>
<dbReference type="PANTHER" id="PTHR24148">
    <property type="entry name" value="ANKYRIN REPEAT DOMAIN-CONTAINING PROTEIN 39 HOMOLOG-RELATED"/>
    <property type="match status" value="1"/>
</dbReference>
<evidence type="ECO:0000259" key="1">
    <source>
        <dbReference type="Pfam" id="PF06985"/>
    </source>
</evidence>
<dbReference type="OrthoDB" id="2157530at2759"/>
<dbReference type="Pfam" id="PF06985">
    <property type="entry name" value="HET"/>
    <property type="match status" value="1"/>
</dbReference>